<organism evidence="9 10">
    <name type="scientific">Ktedonosporobacter rubrisoli</name>
    <dbReference type="NCBI Taxonomy" id="2509675"/>
    <lineage>
        <taxon>Bacteria</taxon>
        <taxon>Bacillati</taxon>
        <taxon>Chloroflexota</taxon>
        <taxon>Ktedonobacteria</taxon>
        <taxon>Ktedonobacterales</taxon>
        <taxon>Ktedonosporobacteraceae</taxon>
        <taxon>Ktedonosporobacter</taxon>
    </lineage>
</organism>
<evidence type="ECO:0000256" key="8">
    <source>
        <dbReference type="SAM" id="Phobius"/>
    </source>
</evidence>
<dbReference type="GO" id="GO:0005886">
    <property type="term" value="C:plasma membrane"/>
    <property type="evidence" value="ECO:0007669"/>
    <property type="project" value="UniProtKB-SubCell"/>
</dbReference>
<sequence>MLYSLLVKMQNWRIEKGRPRLEQGWHITLMLGVLLLLFSLLYQFLALVAPPLDGPNKLFFLIWVLCFLCYFAFCAYILMSTRPPSRWLWLQLGIIFLGATVFRVQLLPLPLGLSRDAWRYLWDAHILLHGYSPYLYAPNNPIFAPLHGSIYTNTPYREFPTKYPPGAELFYILGYLLSPKNLVGLKGLFVLCDLLTCVALAILLACRGLDPRQVIVYAWCPLPIVEFSIQGHVDALVIACTVIAVFCSRGSSRTARITSGVFLGLAILAKLYPALLLLVLVRRRDWNLPAACALTVVLGYLPFLWLSHGQIAAVVLSFSGQDTLHPSFIQNGLLLLGHSMQLAPTTMLVVGRVIEGAIGVSTVLFVKRQFSRKHISIEGAVLVLIGIGSCLYSYVFPWYIPALLPWIAVLIAPLRRISQGFSIKKLAIVVVCLSTYAVILTYLPDLR</sequence>
<evidence type="ECO:0000256" key="5">
    <source>
        <dbReference type="ARBA" id="ARBA00022989"/>
    </source>
</evidence>
<evidence type="ECO:0000256" key="4">
    <source>
        <dbReference type="ARBA" id="ARBA00022692"/>
    </source>
</evidence>
<reference evidence="9 10" key="1">
    <citation type="submission" date="2019-01" db="EMBL/GenBank/DDBJ databases">
        <title>Ktedonosporobacter rubrisoli SCAWS-G2.</title>
        <authorList>
            <person name="Huang Y."/>
            <person name="Yan B."/>
        </authorList>
    </citation>
    <scope>NUCLEOTIDE SEQUENCE [LARGE SCALE GENOMIC DNA]</scope>
    <source>
        <strain evidence="9 10">SCAWS-G2</strain>
    </source>
</reference>
<accession>A0A4P6JYF5</accession>
<dbReference type="InterPro" id="IPR018584">
    <property type="entry name" value="GT87"/>
</dbReference>
<evidence type="ECO:0000256" key="2">
    <source>
        <dbReference type="ARBA" id="ARBA00022475"/>
    </source>
</evidence>
<keyword evidence="2" id="KW-1003">Cell membrane</keyword>
<feature type="transmembrane region" description="Helical" evidence="8">
    <location>
        <begin position="25"/>
        <end position="46"/>
    </location>
</feature>
<feature type="transmembrane region" description="Helical" evidence="8">
    <location>
        <begin position="257"/>
        <end position="281"/>
    </location>
</feature>
<name>A0A4P6JYF5_KTERU</name>
<evidence type="ECO:0000256" key="1">
    <source>
        <dbReference type="ARBA" id="ARBA00004651"/>
    </source>
</evidence>
<evidence type="ECO:0000313" key="10">
    <source>
        <dbReference type="Proteomes" id="UP000290365"/>
    </source>
</evidence>
<keyword evidence="6 8" id="KW-0472">Membrane</keyword>
<dbReference type="OrthoDB" id="3362857at2"/>
<feature type="transmembrane region" description="Helical" evidence="8">
    <location>
        <begin position="375"/>
        <end position="392"/>
    </location>
</feature>
<feature type="transmembrane region" description="Helical" evidence="8">
    <location>
        <begin position="183"/>
        <end position="204"/>
    </location>
</feature>
<feature type="transmembrane region" description="Helical" evidence="8">
    <location>
        <begin position="288"/>
        <end position="306"/>
    </location>
</feature>
<dbReference type="GO" id="GO:0016758">
    <property type="term" value="F:hexosyltransferase activity"/>
    <property type="evidence" value="ECO:0007669"/>
    <property type="project" value="InterPro"/>
</dbReference>
<comment type="similarity">
    <text evidence="7">Belongs to the glycosyltransferase 87 family.</text>
</comment>
<dbReference type="EMBL" id="CP035758">
    <property type="protein sequence ID" value="QBD80838.1"/>
    <property type="molecule type" value="Genomic_DNA"/>
</dbReference>
<evidence type="ECO:0000256" key="7">
    <source>
        <dbReference type="ARBA" id="ARBA00024033"/>
    </source>
</evidence>
<evidence type="ECO:0000313" key="9">
    <source>
        <dbReference type="EMBL" id="QBD80838.1"/>
    </source>
</evidence>
<gene>
    <name evidence="9" type="ORF">EPA93_34675</name>
</gene>
<feature type="transmembrane region" description="Helical" evidence="8">
    <location>
        <begin position="58"/>
        <end position="78"/>
    </location>
</feature>
<evidence type="ECO:0000256" key="6">
    <source>
        <dbReference type="ARBA" id="ARBA00023136"/>
    </source>
</evidence>
<dbReference type="Pfam" id="PF09594">
    <property type="entry name" value="GT87"/>
    <property type="match status" value="1"/>
</dbReference>
<dbReference type="AlphaFoldDB" id="A0A4P6JYF5"/>
<keyword evidence="3" id="KW-0808">Transferase</keyword>
<proteinExistence type="inferred from homology"/>
<keyword evidence="10" id="KW-1185">Reference proteome</keyword>
<dbReference type="Proteomes" id="UP000290365">
    <property type="component" value="Chromosome"/>
</dbReference>
<feature type="transmembrane region" description="Helical" evidence="8">
    <location>
        <begin position="342"/>
        <end position="366"/>
    </location>
</feature>
<keyword evidence="5 8" id="KW-1133">Transmembrane helix</keyword>
<feature type="transmembrane region" description="Helical" evidence="8">
    <location>
        <begin position="426"/>
        <end position="443"/>
    </location>
</feature>
<evidence type="ECO:0000256" key="3">
    <source>
        <dbReference type="ARBA" id="ARBA00022679"/>
    </source>
</evidence>
<protein>
    <submittedName>
        <fullName evidence="9">DUF2029 domain-containing protein</fullName>
    </submittedName>
</protein>
<dbReference type="KEGG" id="kbs:EPA93_34675"/>
<comment type="subcellular location">
    <subcellularLocation>
        <location evidence="1">Cell membrane</location>
        <topology evidence="1">Multi-pass membrane protein</topology>
    </subcellularLocation>
</comment>
<keyword evidence="4 8" id="KW-0812">Transmembrane</keyword>
<feature type="transmembrane region" description="Helical" evidence="8">
    <location>
        <begin position="87"/>
        <end position="106"/>
    </location>
</feature>
<feature type="transmembrane region" description="Helical" evidence="8">
    <location>
        <begin position="216"/>
        <end position="245"/>
    </location>
</feature>